<dbReference type="PROSITE" id="PS50878">
    <property type="entry name" value="RT_POL"/>
    <property type="match status" value="1"/>
</dbReference>
<dbReference type="OrthoDB" id="412981at2759"/>
<gene>
    <name evidence="2" type="primary">X-elementORF2_75</name>
    <name evidence="2" type="ORF">AVEN_121718_1</name>
</gene>
<dbReference type="Pfam" id="PF00078">
    <property type="entry name" value="RVT_1"/>
    <property type="match status" value="1"/>
</dbReference>
<accession>A0A4Y2QUR3</accession>
<keyword evidence="2" id="KW-0548">Nucleotidyltransferase</keyword>
<dbReference type="SUPFAM" id="SSF56672">
    <property type="entry name" value="DNA/RNA polymerases"/>
    <property type="match status" value="1"/>
</dbReference>
<evidence type="ECO:0000259" key="1">
    <source>
        <dbReference type="PROSITE" id="PS50878"/>
    </source>
</evidence>
<dbReference type="PANTHER" id="PTHR36688:SF1">
    <property type="entry name" value="ENDONUCLEASE_EXONUCLEASE_PHOSPHATASE DOMAIN-CONTAINING PROTEIN"/>
    <property type="match status" value="1"/>
</dbReference>
<dbReference type="Proteomes" id="UP000499080">
    <property type="component" value="Unassembled WGS sequence"/>
</dbReference>
<reference evidence="2 3" key="1">
    <citation type="journal article" date="2019" name="Sci. Rep.">
        <title>Orb-weaving spider Araneus ventricosus genome elucidates the spidroin gene catalogue.</title>
        <authorList>
            <person name="Kono N."/>
            <person name="Nakamura H."/>
            <person name="Ohtoshi R."/>
            <person name="Moran D.A.P."/>
            <person name="Shinohara A."/>
            <person name="Yoshida Y."/>
            <person name="Fujiwara M."/>
            <person name="Mori M."/>
            <person name="Tomita M."/>
            <person name="Arakawa K."/>
        </authorList>
    </citation>
    <scope>NUCLEOTIDE SEQUENCE [LARGE SCALE GENOMIC DNA]</scope>
</reference>
<dbReference type="PANTHER" id="PTHR36688">
    <property type="entry name" value="ENDO/EXONUCLEASE/PHOSPHATASE DOMAIN-CONTAINING PROTEIN"/>
    <property type="match status" value="1"/>
</dbReference>
<proteinExistence type="predicted"/>
<dbReference type="EMBL" id="BGPR01014867">
    <property type="protein sequence ID" value="GBN67051.1"/>
    <property type="molecule type" value="Genomic_DNA"/>
</dbReference>
<comment type="caution">
    <text evidence="2">The sequence shown here is derived from an EMBL/GenBank/DDBJ whole genome shotgun (WGS) entry which is preliminary data.</text>
</comment>
<keyword evidence="2" id="KW-0808">Transferase</keyword>
<dbReference type="AlphaFoldDB" id="A0A4Y2QUR3"/>
<dbReference type="InterPro" id="IPR000477">
    <property type="entry name" value="RT_dom"/>
</dbReference>
<feature type="domain" description="Reverse transcriptase" evidence="1">
    <location>
        <begin position="114"/>
        <end position="339"/>
    </location>
</feature>
<organism evidence="2 3">
    <name type="scientific">Araneus ventricosus</name>
    <name type="common">Orbweaver spider</name>
    <name type="synonym">Epeira ventricosa</name>
    <dbReference type="NCBI Taxonomy" id="182803"/>
    <lineage>
        <taxon>Eukaryota</taxon>
        <taxon>Metazoa</taxon>
        <taxon>Ecdysozoa</taxon>
        <taxon>Arthropoda</taxon>
        <taxon>Chelicerata</taxon>
        <taxon>Arachnida</taxon>
        <taxon>Araneae</taxon>
        <taxon>Araneomorphae</taxon>
        <taxon>Entelegynae</taxon>
        <taxon>Araneoidea</taxon>
        <taxon>Araneidae</taxon>
        <taxon>Araneus</taxon>
    </lineage>
</organism>
<evidence type="ECO:0000313" key="3">
    <source>
        <dbReference type="Proteomes" id="UP000499080"/>
    </source>
</evidence>
<dbReference type="GO" id="GO:0003964">
    <property type="term" value="F:RNA-directed DNA polymerase activity"/>
    <property type="evidence" value="ECO:0007669"/>
    <property type="project" value="UniProtKB-KW"/>
</dbReference>
<keyword evidence="3" id="KW-1185">Reference proteome</keyword>
<dbReference type="InterPro" id="IPR043502">
    <property type="entry name" value="DNA/RNA_pol_sf"/>
</dbReference>
<protein>
    <submittedName>
        <fullName evidence="2">Putative RNA-directed DNA polymerase from transposon X-element</fullName>
    </submittedName>
</protein>
<sequence length="339" mass="38590">MRKKHTKISVLNGPTNIAFTNTDKAETIADSLQNQFPLNNLNDTATENLVTHTINEFNKTENFPPLSTPNPTDIIKYIRKVNIHKAPGSDGITNNMLRNLPIITLIKIIHIINNIFKHKYFPISWRVAIVVPILKPGKDPTDPTSYRPISLLPTLSKVTEHFILTQLNEHLNNNNILIRYQFDFKPKLSTTYQLLRAVEFITFGFENRFSTGAVFLDIQKAFDRVWINGLMHFAAPVENSLSSERAIDAGVVQGSKVGPYLFNIYVTDIPSPRNCQTKICLFADDTAVMSTGAFDHVMTSLNDYLDQLGRWLIRWKVQVNSDKCQSVYFTRRRSTPNPP</sequence>
<dbReference type="InterPro" id="IPR052560">
    <property type="entry name" value="RdDP_mobile_element"/>
</dbReference>
<keyword evidence="2" id="KW-0695">RNA-directed DNA polymerase</keyword>
<evidence type="ECO:0000313" key="2">
    <source>
        <dbReference type="EMBL" id="GBN67051.1"/>
    </source>
</evidence>
<dbReference type="CDD" id="cd01650">
    <property type="entry name" value="RT_nLTR_like"/>
    <property type="match status" value="1"/>
</dbReference>
<name>A0A4Y2QUR3_ARAVE</name>